<evidence type="ECO:0000256" key="4">
    <source>
        <dbReference type="ARBA" id="ARBA00022618"/>
    </source>
</evidence>
<dbReference type="AlphaFoldDB" id="A0A8B7D5P7"/>
<organism evidence="18 19">
    <name type="scientific">Phoenix dactylifera</name>
    <name type="common">Date palm</name>
    <dbReference type="NCBI Taxonomy" id="42345"/>
    <lineage>
        <taxon>Eukaryota</taxon>
        <taxon>Viridiplantae</taxon>
        <taxon>Streptophyta</taxon>
        <taxon>Embryophyta</taxon>
        <taxon>Tracheophyta</taxon>
        <taxon>Spermatophyta</taxon>
        <taxon>Magnoliopsida</taxon>
        <taxon>Liliopsida</taxon>
        <taxon>Arecaceae</taxon>
        <taxon>Coryphoideae</taxon>
        <taxon>Phoeniceae</taxon>
        <taxon>Phoenix</taxon>
    </lineage>
</organism>
<dbReference type="InterPro" id="IPR001986">
    <property type="entry name" value="Enolpyruvate_Tfrase_dom"/>
</dbReference>
<evidence type="ECO:0000256" key="1">
    <source>
        <dbReference type="ARBA" id="ARBA00004496"/>
    </source>
</evidence>
<evidence type="ECO:0000256" key="10">
    <source>
        <dbReference type="ARBA" id="ARBA00038367"/>
    </source>
</evidence>
<comment type="pathway">
    <text evidence="2">Cell wall biogenesis; peptidoglycan biosynthesis.</text>
</comment>
<feature type="domain" description="Enolpyruvate transferase" evidence="17">
    <location>
        <begin position="104"/>
        <end position="517"/>
    </location>
</feature>
<sequence length="534" mass="55468">MSIRSETRTECCAEKETRKERKTLFLSPPNPMASPSIPFRDPHSNPKPNLPSIPTPMALAAAPSTPFPLSLPRKPPPLTPSAAAAAPAHLETPSLAIDHKLVVSGGRQLSGHVDISGSKNAALAVLAGSLCCAAGPAVIRGVPNLSDTRTMAAVLRSVGARVEEAGGGEVVVDASGVSSVEPSPDDVGRIRAGFFVLGPLVARFGEAEVALPGGCKIGARPIDLYVRGFSALGAVVELRHGKVRVHAANGRGLIGGRFHLDYPSVGATETLMMAASMAEGVSVLSNVAREPEVADLAQFLVACGACIEGAGTGTLVVTGRKQLHGAEFTIAPDRIEAGTFMVAAAITRSCISLSPVIPYHLSSMIDKLSAAGCRITQRGPSILEISAVPATTGGDLQGFYLKTSPYPGFPTDLQPQFMALLTTCNGSSIVEESVFENRMHHVEELQKLGARIKLHGSTALVEGRKPRSFALYGCPIAAADLRGGAALVLAGMAAEGVTEVGGVAHIDRGYENFEPKLLSLGAQIKREATPNSVL</sequence>
<proteinExistence type="inferred from homology"/>
<keyword evidence="3" id="KW-0963">Cytoplasm</keyword>
<evidence type="ECO:0000256" key="3">
    <source>
        <dbReference type="ARBA" id="ARBA00022490"/>
    </source>
</evidence>
<keyword evidence="8" id="KW-0131">Cell cycle</keyword>
<comment type="subcellular location">
    <subcellularLocation>
        <location evidence="1">Cytoplasm</location>
    </subcellularLocation>
</comment>
<dbReference type="GO" id="GO:0019277">
    <property type="term" value="P:UDP-N-acetylgalactosamine biosynthetic process"/>
    <property type="evidence" value="ECO:0007669"/>
    <property type="project" value="InterPro"/>
</dbReference>
<feature type="region of interest" description="Disordered" evidence="16">
    <location>
        <begin position="1"/>
        <end position="57"/>
    </location>
</feature>
<evidence type="ECO:0000256" key="11">
    <source>
        <dbReference type="ARBA" id="ARBA00039108"/>
    </source>
</evidence>
<dbReference type="PANTHER" id="PTHR43783:SF1">
    <property type="entry name" value="UDP-N-ACETYLGLUCOSAMINE 1-CARBOXYVINYLTRANSFERASE"/>
    <property type="match status" value="1"/>
</dbReference>
<dbReference type="Proteomes" id="UP000228380">
    <property type="component" value="Chromosome 4"/>
</dbReference>
<dbReference type="Pfam" id="PF00275">
    <property type="entry name" value="EPSP_synthase"/>
    <property type="match status" value="1"/>
</dbReference>
<comment type="catalytic activity">
    <reaction evidence="15">
        <text>phosphoenolpyruvate + UDP-N-acetyl-alpha-D-glucosamine = UDP-N-acetyl-3-O-(1-carboxyvinyl)-alpha-D-glucosamine + phosphate</text>
        <dbReference type="Rhea" id="RHEA:18681"/>
        <dbReference type="ChEBI" id="CHEBI:43474"/>
        <dbReference type="ChEBI" id="CHEBI:57705"/>
        <dbReference type="ChEBI" id="CHEBI:58702"/>
        <dbReference type="ChEBI" id="CHEBI:68483"/>
        <dbReference type="EC" id="2.5.1.7"/>
    </reaction>
</comment>
<keyword evidence="9" id="KW-0961">Cell wall biogenesis/degradation</keyword>
<evidence type="ECO:0000256" key="8">
    <source>
        <dbReference type="ARBA" id="ARBA00023306"/>
    </source>
</evidence>
<dbReference type="OrthoDB" id="1718875at2759"/>
<dbReference type="GO" id="GO:0008360">
    <property type="term" value="P:regulation of cell shape"/>
    <property type="evidence" value="ECO:0007669"/>
    <property type="project" value="UniProtKB-KW"/>
</dbReference>
<dbReference type="GO" id="GO:0051301">
    <property type="term" value="P:cell division"/>
    <property type="evidence" value="ECO:0007669"/>
    <property type="project" value="UniProtKB-KW"/>
</dbReference>
<evidence type="ECO:0000256" key="16">
    <source>
        <dbReference type="SAM" id="MobiDB-lite"/>
    </source>
</evidence>
<keyword evidence="5" id="KW-0808">Transferase</keyword>
<dbReference type="GO" id="GO:0071555">
    <property type="term" value="P:cell wall organization"/>
    <property type="evidence" value="ECO:0007669"/>
    <property type="project" value="UniProtKB-KW"/>
</dbReference>
<evidence type="ECO:0000256" key="12">
    <source>
        <dbReference type="ARBA" id="ARBA00039754"/>
    </source>
</evidence>
<dbReference type="InterPro" id="IPR036968">
    <property type="entry name" value="Enolpyruvate_Tfrase_sf"/>
</dbReference>
<accession>A0A8B7D5P7</accession>
<evidence type="ECO:0000256" key="13">
    <source>
        <dbReference type="ARBA" id="ARBA00042443"/>
    </source>
</evidence>
<dbReference type="RefSeq" id="XP_008813769.2">
    <property type="nucleotide sequence ID" value="XM_008815547.3"/>
</dbReference>
<dbReference type="EC" id="2.5.1.7" evidence="11"/>
<dbReference type="GeneID" id="103724323"/>
<name>A0A8B7D5P7_PHODC</name>
<protein>
    <recommendedName>
        <fullName evidence="12">UDP-N-acetylglucosamine 1-carboxyvinyltransferase</fullName>
        <ecNumber evidence="11">2.5.1.7</ecNumber>
    </recommendedName>
    <alternativeName>
        <fullName evidence="13">Enoylpyruvate transferase</fullName>
    </alternativeName>
    <alternativeName>
        <fullName evidence="14">UDP-N-acetylglucosamine enolpyruvyl transferase</fullName>
    </alternativeName>
</protein>
<evidence type="ECO:0000256" key="5">
    <source>
        <dbReference type="ARBA" id="ARBA00022679"/>
    </source>
</evidence>
<reference evidence="19" key="2">
    <citation type="submission" date="2025-08" db="UniProtKB">
        <authorList>
            <consortium name="RefSeq"/>
        </authorList>
    </citation>
    <scope>IDENTIFICATION</scope>
    <source>
        <tissue evidence="19">Young leaves</tissue>
    </source>
</reference>
<evidence type="ECO:0000256" key="7">
    <source>
        <dbReference type="ARBA" id="ARBA00022984"/>
    </source>
</evidence>
<dbReference type="InterPro" id="IPR013792">
    <property type="entry name" value="RNA3'P_cycl/enolpyr_Trfase_a/b"/>
</dbReference>
<comment type="similarity">
    <text evidence="10">Belongs to the EPSP synthase family. MurA subfamily.</text>
</comment>
<gene>
    <name evidence="19" type="primary">LOC103724323</name>
</gene>
<evidence type="ECO:0000256" key="2">
    <source>
        <dbReference type="ARBA" id="ARBA00004752"/>
    </source>
</evidence>
<evidence type="ECO:0000259" key="17">
    <source>
        <dbReference type="Pfam" id="PF00275"/>
    </source>
</evidence>
<dbReference type="KEGG" id="pda:103724323"/>
<keyword evidence="6" id="KW-0133">Cell shape</keyword>
<keyword evidence="7" id="KW-0573">Peptidoglycan synthesis</keyword>
<dbReference type="NCBIfam" id="NF006873">
    <property type="entry name" value="PRK09369.1"/>
    <property type="match status" value="1"/>
</dbReference>
<keyword evidence="4" id="KW-0132">Cell division</keyword>
<dbReference type="GO" id="GO:0005737">
    <property type="term" value="C:cytoplasm"/>
    <property type="evidence" value="ECO:0007669"/>
    <property type="project" value="UniProtKB-SubCell"/>
</dbReference>
<dbReference type="InterPro" id="IPR005750">
    <property type="entry name" value="UDP_GlcNAc_COvinyl_MurA"/>
</dbReference>
<dbReference type="GO" id="GO:0008760">
    <property type="term" value="F:UDP-N-acetylglucosamine 1-carboxyvinyltransferase activity"/>
    <property type="evidence" value="ECO:0007669"/>
    <property type="project" value="UniProtKB-EC"/>
</dbReference>
<dbReference type="NCBIfam" id="TIGR01072">
    <property type="entry name" value="murA"/>
    <property type="match status" value="1"/>
</dbReference>
<evidence type="ECO:0000256" key="6">
    <source>
        <dbReference type="ARBA" id="ARBA00022960"/>
    </source>
</evidence>
<dbReference type="HAMAP" id="MF_00111">
    <property type="entry name" value="MurA"/>
    <property type="match status" value="1"/>
</dbReference>
<keyword evidence="18" id="KW-1185">Reference proteome</keyword>
<evidence type="ECO:0000256" key="15">
    <source>
        <dbReference type="ARBA" id="ARBA00047527"/>
    </source>
</evidence>
<reference evidence="18" key="1">
    <citation type="journal article" date="2019" name="Nat. Commun.">
        <title>Genome-wide association mapping of date palm fruit traits.</title>
        <authorList>
            <person name="Hazzouri K.M."/>
            <person name="Gros-Balthazard M."/>
            <person name="Flowers J.M."/>
            <person name="Copetti D."/>
            <person name="Lemansour A."/>
            <person name="Lebrun M."/>
            <person name="Masmoudi K."/>
            <person name="Ferrand S."/>
            <person name="Dhar M.I."/>
            <person name="Fresquez Z.A."/>
            <person name="Rosas U."/>
            <person name="Zhang J."/>
            <person name="Talag J."/>
            <person name="Lee S."/>
            <person name="Kudrna D."/>
            <person name="Powell R.F."/>
            <person name="Leitch I.J."/>
            <person name="Krueger R.R."/>
            <person name="Wing R.A."/>
            <person name="Amiri K.M.A."/>
            <person name="Purugganan M.D."/>
        </authorList>
    </citation>
    <scope>NUCLEOTIDE SEQUENCE [LARGE SCALE GENOMIC DNA]</scope>
    <source>
        <strain evidence="18">cv. Khalas</strain>
    </source>
</reference>
<dbReference type="SUPFAM" id="SSF55205">
    <property type="entry name" value="EPT/RTPC-like"/>
    <property type="match status" value="1"/>
</dbReference>
<evidence type="ECO:0000256" key="14">
    <source>
        <dbReference type="ARBA" id="ARBA00042842"/>
    </source>
</evidence>
<evidence type="ECO:0000256" key="9">
    <source>
        <dbReference type="ARBA" id="ARBA00023316"/>
    </source>
</evidence>
<dbReference type="CDD" id="cd01555">
    <property type="entry name" value="UdpNAET"/>
    <property type="match status" value="1"/>
</dbReference>
<dbReference type="Gene3D" id="3.65.10.10">
    <property type="entry name" value="Enolpyruvate transferase domain"/>
    <property type="match status" value="2"/>
</dbReference>
<dbReference type="PANTHER" id="PTHR43783">
    <property type="entry name" value="UDP-N-ACETYLGLUCOSAMINE 1-CARBOXYVINYLTRANSFERASE"/>
    <property type="match status" value="1"/>
</dbReference>
<dbReference type="InterPro" id="IPR050068">
    <property type="entry name" value="MurA_subfamily"/>
</dbReference>
<feature type="compositionally biased region" description="Basic and acidic residues" evidence="16">
    <location>
        <begin position="1"/>
        <end position="23"/>
    </location>
</feature>
<evidence type="ECO:0000313" key="18">
    <source>
        <dbReference type="Proteomes" id="UP000228380"/>
    </source>
</evidence>
<evidence type="ECO:0000313" key="19">
    <source>
        <dbReference type="RefSeq" id="XP_008813769.2"/>
    </source>
</evidence>